<dbReference type="Proteomes" id="UP000093366">
    <property type="component" value="Unassembled WGS sequence"/>
</dbReference>
<gene>
    <name evidence="6" type="ORF">A7985_21695</name>
</gene>
<organism evidence="6 7">
    <name type="scientific">Pseudoalteromonas luteoviolacea</name>
    <dbReference type="NCBI Taxonomy" id="43657"/>
    <lineage>
        <taxon>Bacteria</taxon>
        <taxon>Pseudomonadati</taxon>
        <taxon>Pseudomonadota</taxon>
        <taxon>Gammaproteobacteria</taxon>
        <taxon>Alteromonadales</taxon>
        <taxon>Pseudoalteromonadaceae</taxon>
        <taxon>Pseudoalteromonas</taxon>
    </lineage>
</organism>
<dbReference type="InterPro" id="IPR036388">
    <property type="entry name" value="WH-like_DNA-bd_sf"/>
</dbReference>
<dbReference type="InterPro" id="IPR039425">
    <property type="entry name" value="RNA_pol_sigma-70-like"/>
</dbReference>
<dbReference type="InterPro" id="IPR013325">
    <property type="entry name" value="RNA_pol_sigma_r2"/>
</dbReference>
<evidence type="ECO:0000313" key="6">
    <source>
        <dbReference type="EMBL" id="OCQ19065.1"/>
    </source>
</evidence>
<dbReference type="PANTHER" id="PTHR43133:SF63">
    <property type="entry name" value="RNA POLYMERASE SIGMA FACTOR FECI-RELATED"/>
    <property type="match status" value="1"/>
</dbReference>
<sequence>MQQLCVKWSKVIAENEAKLLAYLNNILRCPYLAEDALQDTFIRLSGMSKCQDCQVKNTKSYCYQVARNIAIDMIRKQNRESLVDLESIQTEQFDDESSNIEEKYIDAQLSDKVNTTIGKLSQRHQNVVSFYRDGRLKQKEIAKMYHISPTLVNFMIKEAIQSCQNELQAGAVAGAVAH</sequence>
<keyword evidence="6" id="KW-0240">DNA-directed RNA polymerase</keyword>
<feature type="domain" description="RNA polymerase sigma-70 region 2" evidence="5">
    <location>
        <begin position="12"/>
        <end position="79"/>
    </location>
</feature>
<dbReference type="GO" id="GO:0016987">
    <property type="term" value="F:sigma factor activity"/>
    <property type="evidence" value="ECO:0007669"/>
    <property type="project" value="UniProtKB-KW"/>
</dbReference>
<evidence type="ECO:0000256" key="3">
    <source>
        <dbReference type="ARBA" id="ARBA00023082"/>
    </source>
</evidence>
<evidence type="ECO:0000256" key="1">
    <source>
        <dbReference type="ARBA" id="ARBA00010641"/>
    </source>
</evidence>
<dbReference type="GO" id="GO:0006352">
    <property type="term" value="P:DNA-templated transcription initiation"/>
    <property type="evidence" value="ECO:0007669"/>
    <property type="project" value="InterPro"/>
</dbReference>
<dbReference type="EMBL" id="MAUJ01000010">
    <property type="protein sequence ID" value="OCQ19065.1"/>
    <property type="molecule type" value="Genomic_DNA"/>
</dbReference>
<keyword evidence="3" id="KW-0731">Sigma factor</keyword>
<dbReference type="Gene3D" id="1.10.1740.10">
    <property type="match status" value="1"/>
</dbReference>
<accession>A0A1C0TKD5</accession>
<keyword evidence="4" id="KW-0804">Transcription</keyword>
<comment type="caution">
    <text evidence="6">The sequence shown here is derived from an EMBL/GenBank/DDBJ whole genome shotgun (WGS) entry which is preliminary data.</text>
</comment>
<dbReference type="InterPro" id="IPR013324">
    <property type="entry name" value="RNA_pol_sigma_r3/r4-like"/>
</dbReference>
<evidence type="ECO:0000256" key="4">
    <source>
        <dbReference type="ARBA" id="ARBA00023163"/>
    </source>
</evidence>
<dbReference type="InterPro" id="IPR007627">
    <property type="entry name" value="RNA_pol_sigma70_r2"/>
</dbReference>
<dbReference type="AlphaFoldDB" id="A0A1C0TKD5"/>
<proteinExistence type="inferred from homology"/>
<dbReference type="InterPro" id="IPR014284">
    <property type="entry name" value="RNA_pol_sigma-70_dom"/>
</dbReference>
<dbReference type="Gene3D" id="1.10.10.10">
    <property type="entry name" value="Winged helix-like DNA-binding domain superfamily/Winged helix DNA-binding domain"/>
    <property type="match status" value="1"/>
</dbReference>
<evidence type="ECO:0000313" key="7">
    <source>
        <dbReference type="Proteomes" id="UP000093366"/>
    </source>
</evidence>
<dbReference type="GO" id="GO:0000428">
    <property type="term" value="C:DNA-directed RNA polymerase complex"/>
    <property type="evidence" value="ECO:0007669"/>
    <property type="project" value="UniProtKB-KW"/>
</dbReference>
<evidence type="ECO:0000256" key="2">
    <source>
        <dbReference type="ARBA" id="ARBA00023015"/>
    </source>
</evidence>
<dbReference type="Pfam" id="PF04542">
    <property type="entry name" value="Sigma70_r2"/>
    <property type="match status" value="1"/>
</dbReference>
<comment type="similarity">
    <text evidence="1">Belongs to the sigma-70 factor family. ECF subfamily.</text>
</comment>
<protein>
    <submittedName>
        <fullName evidence="6">DNA-directed RNA polymerase subunit sigma-70</fullName>
    </submittedName>
</protein>
<dbReference type="SUPFAM" id="SSF88946">
    <property type="entry name" value="Sigma2 domain of RNA polymerase sigma factors"/>
    <property type="match status" value="1"/>
</dbReference>
<keyword evidence="2" id="KW-0805">Transcription regulation</keyword>
<dbReference type="PANTHER" id="PTHR43133">
    <property type="entry name" value="RNA POLYMERASE ECF-TYPE SIGMA FACTO"/>
    <property type="match status" value="1"/>
</dbReference>
<evidence type="ECO:0000259" key="5">
    <source>
        <dbReference type="Pfam" id="PF04542"/>
    </source>
</evidence>
<dbReference type="SUPFAM" id="SSF88659">
    <property type="entry name" value="Sigma3 and sigma4 domains of RNA polymerase sigma factors"/>
    <property type="match status" value="1"/>
</dbReference>
<name>A0A1C0TKD5_9GAMM</name>
<reference evidence="7" key="1">
    <citation type="submission" date="2016-07" db="EMBL/GenBank/DDBJ databases">
        <authorList>
            <person name="Florea S."/>
            <person name="Webb J.S."/>
            <person name="Jaromczyk J."/>
            <person name="Schardl C.L."/>
        </authorList>
    </citation>
    <scope>NUCLEOTIDE SEQUENCE [LARGE SCALE GENOMIC DNA]</scope>
    <source>
        <strain evidence="7">IPB1</strain>
    </source>
</reference>
<dbReference type="RefSeq" id="WP_065792540.1">
    <property type="nucleotide sequence ID" value="NZ_JAGJED010000012.1"/>
</dbReference>
<dbReference type="OrthoDB" id="9794372at2"/>
<dbReference type="NCBIfam" id="TIGR02937">
    <property type="entry name" value="sigma70-ECF"/>
    <property type="match status" value="1"/>
</dbReference>